<sequence length="316" mass="33378">MGHTVHAGPLLPLDSADRKVEHRFLDRLQQWPGCRVIRIDMPSEHNDPHRAGSSSFQRVCERLCSGSGGPRVIEHQRPDLPAAIGKPHGEPVALEVPSVGPVAIGHGDEPGQSKTPSDQFLERMQAGPPPRAGHSDEVRGQCRRASRPHCRGVLAGRATATPGDSTSPEQAPGRTCTNAGGGDAGRTAVSTRSAGLHRPAGPRRPCAAPDRDSRGRNRRYAHPDRPGRSTAQRASDCAGSFVGSRRKPGSWTTGQRLANSGKPSSSAAAGTRSRIASTASTSSAVPRATWTPGRSAKERAQSCLITWPVSTTGRPC</sequence>
<keyword evidence="3" id="KW-1185">Reference proteome</keyword>
<reference evidence="2 3" key="1">
    <citation type="submission" date="2016-06" db="EMBL/GenBank/DDBJ databases">
        <authorList>
            <person name="Kjaerup R.B."/>
            <person name="Dalgaard T.S."/>
            <person name="Juul-Madsen H.R."/>
        </authorList>
    </citation>
    <scope>NUCLEOTIDE SEQUENCE [LARGE SCALE GENOMIC DNA]</scope>
    <source>
        <strain evidence="2 3">DSM 45577</strain>
    </source>
</reference>
<feature type="region of interest" description="Disordered" evidence="1">
    <location>
        <begin position="101"/>
        <end position="299"/>
    </location>
</feature>
<name>A0A1C6UB20_9ACTN</name>
<feature type="compositionally biased region" description="Basic and acidic residues" evidence="1">
    <location>
        <begin position="209"/>
        <end position="227"/>
    </location>
</feature>
<accession>A0A1C6UB20</accession>
<proteinExistence type="predicted"/>
<dbReference type="Proteomes" id="UP000198937">
    <property type="component" value="Unassembled WGS sequence"/>
</dbReference>
<feature type="compositionally biased region" description="Basic residues" evidence="1">
    <location>
        <begin position="141"/>
        <end position="150"/>
    </location>
</feature>
<dbReference type="EMBL" id="FMIA01000002">
    <property type="protein sequence ID" value="SCL51154.1"/>
    <property type="molecule type" value="Genomic_DNA"/>
</dbReference>
<feature type="compositionally biased region" description="Low complexity" evidence="1">
    <location>
        <begin position="264"/>
        <end position="289"/>
    </location>
</feature>
<evidence type="ECO:0000313" key="3">
    <source>
        <dbReference type="Proteomes" id="UP000198937"/>
    </source>
</evidence>
<gene>
    <name evidence="2" type="ORF">GA0070617_1696</name>
</gene>
<evidence type="ECO:0000313" key="2">
    <source>
        <dbReference type="EMBL" id="SCL51154.1"/>
    </source>
</evidence>
<feature type="compositionally biased region" description="Polar residues" evidence="1">
    <location>
        <begin position="250"/>
        <end position="263"/>
    </location>
</feature>
<organism evidence="2 3">
    <name type="scientific">Micromonospora yangpuensis</name>
    <dbReference type="NCBI Taxonomy" id="683228"/>
    <lineage>
        <taxon>Bacteria</taxon>
        <taxon>Bacillati</taxon>
        <taxon>Actinomycetota</taxon>
        <taxon>Actinomycetes</taxon>
        <taxon>Micromonosporales</taxon>
        <taxon>Micromonosporaceae</taxon>
        <taxon>Micromonospora</taxon>
    </lineage>
</organism>
<evidence type="ECO:0000256" key="1">
    <source>
        <dbReference type="SAM" id="MobiDB-lite"/>
    </source>
</evidence>
<dbReference type="AlphaFoldDB" id="A0A1C6UB20"/>
<protein>
    <submittedName>
        <fullName evidence="2">Uncharacterized protein</fullName>
    </submittedName>
</protein>